<dbReference type="GO" id="GO:0000908">
    <property type="term" value="F:taurine dioxygenase activity"/>
    <property type="evidence" value="ECO:0007669"/>
    <property type="project" value="UniProtKB-EC"/>
</dbReference>
<keyword evidence="8" id="KW-1185">Reference proteome</keyword>
<keyword evidence="5" id="KW-0408">Iron</keyword>
<dbReference type="InterPro" id="IPR042098">
    <property type="entry name" value="TauD-like_sf"/>
</dbReference>
<feature type="domain" description="TauD/TfdA-like" evidence="6">
    <location>
        <begin position="52"/>
        <end position="308"/>
    </location>
</feature>
<evidence type="ECO:0000256" key="2">
    <source>
        <dbReference type="ARBA" id="ARBA00022723"/>
    </source>
</evidence>
<dbReference type="AlphaFoldDB" id="A0A7K0DH43"/>
<evidence type="ECO:0000256" key="4">
    <source>
        <dbReference type="ARBA" id="ARBA00023002"/>
    </source>
</evidence>
<gene>
    <name evidence="7" type="primary">tauD</name>
    <name evidence="7" type="ORF">NRB56_06860</name>
</gene>
<dbReference type="SUPFAM" id="SSF51197">
    <property type="entry name" value="Clavaminate synthase-like"/>
    <property type="match status" value="1"/>
</dbReference>
<protein>
    <submittedName>
        <fullName evidence="7">Alpha-ketoglutarate-dependent taurine dioxygenase</fullName>
        <ecNumber evidence="7">1.14.11.17</ecNumber>
    </submittedName>
</protein>
<accession>A0A7K0DH43</accession>
<comment type="similarity">
    <text evidence="1">Belongs to the TfdA dioxygenase family.</text>
</comment>
<evidence type="ECO:0000256" key="5">
    <source>
        <dbReference type="ARBA" id="ARBA00023004"/>
    </source>
</evidence>
<proteinExistence type="inferred from homology"/>
<name>A0A7K0DH43_9NOCA</name>
<dbReference type="OrthoDB" id="581608at2"/>
<evidence type="ECO:0000256" key="1">
    <source>
        <dbReference type="ARBA" id="ARBA00005896"/>
    </source>
</evidence>
<dbReference type="InterPro" id="IPR003819">
    <property type="entry name" value="TauD/TfdA-like"/>
</dbReference>
<evidence type="ECO:0000259" key="6">
    <source>
        <dbReference type="Pfam" id="PF02668"/>
    </source>
</evidence>
<keyword evidence="2" id="KW-0479">Metal-binding</keyword>
<dbReference type="InterPro" id="IPR051323">
    <property type="entry name" value="AtsK-like"/>
</dbReference>
<organism evidence="7 8">
    <name type="scientific">Nocardia aurantia</name>
    <dbReference type="NCBI Taxonomy" id="2585199"/>
    <lineage>
        <taxon>Bacteria</taxon>
        <taxon>Bacillati</taxon>
        <taxon>Actinomycetota</taxon>
        <taxon>Actinomycetes</taxon>
        <taxon>Mycobacteriales</taxon>
        <taxon>Nocardiaceae</taxon>
        <taxon>Nocardia</taxon>
    </lineage>
</organism>
<keyword evidence="3 7" id="KW-0223">Dioxygenase</keyword>
<dbReference type="EC" id="1.14.11.17" evidence="7"/>
<keyword evidence="4 7" id="KW-0560">Oxidoreductase</keyword>
<evidence type="ECO:0000313" key="8">
    <source>
        <dbReference type="Proteomes" id="UP000431401"/>
    </source>
</evidence>
<dbReference type="PANTHER" id="PTHR30468:SF1">
    <property type="entry name" value="ALPHA-KETOGLUTARATE-DEPENDENT SULFONATE DIOXYGENASE"/>
    <property type="match status" value="1"/>
</dbReference>
<dbReference type="GO" id="GO:0046872">
    <property type="term" value="F:metal ion binding"/>
    <property type="evidence" value="ECO:0007669"/>
    <property type="project" value="UniProtKB-KW"/>
</dbReference>
<dbReference type="RefSeq" id="WP_153339077.1">
    <property type="nucleotide sequence ID" value="NZ_WEGI01000002.1"/>
</dbReference>
<dbReference type="GO" id="GO:0006790">
    <property type="term" value="P:sulfur compound metabolic process"/>
    <property type="evidence" value="ECO:0007669"/>
    <property type="project" value="TreeGrafter"/>
</dbReference>
<dbReference type="GO" id="GO:0005737">
    <property type="term" value="C:cytoplasm"/>
    <property type="evidence" value="ECO:0007669"/>
    <property type="project" value="TreeGrafter"/>
</dbReference>
<evidence type="ECO:0000313" key="7">
    <source>
        <dbReference type="EMBL" id="MQY25130.1"/>
    </source>
</evidence>
<comment type="caution">
    <text evidence="7">The sequence shown here is derived from an EMBL/GenBank/DDBJ whole genome shotgun (WGS) entry which is preliminary data.</text>
</comment>
<dbReference type="Proteomes" id="UP000431401">
    <property type="component" value="Unassembled WGS sequence"/>
</dbReference>
<evidence type="ECO:0000256" key="3">
    <source>
        <dbReference type="ARBA" id="ARBA00022964"/>
    </source>
</evidence>
<reference evidence="7 8" key="1">
    <citation type="submission" date="2019-10" db="EMBL/GenBank/DDBJ databases">
        <title>Nocardia macrotermitis sp. nov. and Nocardia aurantia sp. nov., isolated from the gut of fungus growing-termite Macrotermes natalensis.</title>
        <authorList>
            <person name="Benndorf R."/>
            <person name="Schwitalla J."/>
            <person name="Martin K."/>
            <person name="De Beer W."/>
            <person name="Kaster A.-K."/>
            <person name="Vollmers J."/>
            <person name="Poulsen M."/>
            <person name="Beemelmanns C."/>
        </authorList>
    </citation>
    <scope>NUCLEOTIDE SEQUENCE [LARGE SCALE GENOMIC DNA]</scope>
    <source>
        <strain evidence="7 8">RB56</strain>
    </source>
</reference>
<dbReference type="Pfam" id="PF02668">
    <property type="entry name" value="TauD"/>
    <property type="match status" value="1"/>
</dbReference>
<dbReference type="Gene3D" id="3.60.130.10">
    <property type="entry name" value="Clavaminate synthase-like"/>
    <property type="match status" value="1"/>
</dbReference>
<dbReference type="EMBL" id="WEGI01000002">
    <property type="protein sequence ID" value="MQY25130.1"/>
    <property type="molecule type" value="Genomic_DNA"/>
</dbReference>
<dbReference type="PANTHER" id="PTHR30468">
    <property type="entry name" value="ALPHA-KETOGLUTARATE-DEPENDENT SULFONATE DIOXYGENASE"/>
    <property type="match status" value="1"/>
</dbReference>
<sequence>MAESAVAERTVGGPRAMPLPAYPPLLTGPFTHLAAERDRLAELRWQHFDARQVGVTLGAEISGVDLTTELADEVIADLRRALHDYKVLFFREQPVSPAQHLAFARRFGDLEIHPALRSNDEQPELVRFEKSATVSGYENSWHHDVTWREFPSMGAILHAIAVPPIGGDTLFTDMYAAYDSLDAETREEIEDLDAIHDFLQAFQHLVPADQHEEMRARFPSVRHPVVCTHAATGRRHLYVNRVFVQRIEGLAPDASRALIDRLARSVDAPEHQVRLKWEPDTVAFWDNRAVQHYAASDYWPHTRIVERASVVGPRPVR</sequence>